<accession>A0AAQ3U9X3</accession>
<dbReference type="AlphaFoldDB" id="A0AAQ3U9X3"/>
<dbReference type="EMBL" id="CP144751">
    <property type="protein sequence ID" value="WVZ85892.1"/>
    <property type="molecule type" value="Genomic_DNA"/>
</dbReference>
<keyword evidence="2" id="KW-1185">Reference proteome</keyword>
<dbReference type="Proteomes" id="UP001341281">
    <property type="component" value="Chromosome 07"/>
</dbReference>
<evidence type="ECO:0000313" key="2">
    <source>
        <dbReference type="Proteomes" id="UP001341281"/>
    </source>
</evidence>
<name>A0AAQ3U9X3_PASNO</name>
<protein>
    <submittedName>
        <fullName evidence="1">Uncharacterized protein</fullName>
    </submittedName>
</protein>
<organism evidence="1 2">
    <name type="scientific">Paspalum notatum var. saurae</name>
    <dbReference type="NCBI Taxonomy" id="547442"/>
    <lineage>
        <taxon>Eukaryota</taxon>
        <taxon>Viridiplantae</taxon>
        <taxon>Streptophyta</taxon>
        <taxon>Embryophyta</taxon>
        <taxon>Tracheophyta</taxon>
        <taxon>Spermatophyta</taxon>
        <taxon>Magnoliopsida</taxon>
        <taxon>Liliopsida</taxon>
        <taxon>Poales</taxon>
        <taxon>Poaceae</taxon>
        <taxon>PACMAD clade</taxon>
        <taxon>Panicoideae</taxon>
        <taxon>Andropogonodae</taxon>
        <taxon>Paspaleae</taxon>
        <taxon>Paspalinae</taxon>
        <taxon>Paspalum</taxon>
    </lineage>
</organism>
<gene>
    <name evidence="1" type="ORF">U9M48_032750</name>
</gene>
<sequence>MEIVKETDGGAAPVPPAYIILYTLGLTVDWRVERFLSLCFSLPWFWPEFKKYLAEYFNRNSGADLGVEKKPEPLGRIAAEKNSLNDAANLLPINWHCYKDNQNAFQCLKKERVLLKNCVGFLTHDDLGLIHQIKQHVKQMIQ</sequence>
<proteinExistence type="predicted"/>
<reference evidence="1 2" key="1">
    <citation type="submission" date="2024-02" db="EMBL/GenBank/DDBJ databases">
        <title>High-quality chromosome-scale genome assembly of Pensacola bahiagrass (Paspalum notatum Flugge var. saurae).</title>
        <authorList>
            <person name="Vega J.M."/>
            <person name="Podio M."/>
            <person name="Orjuela J."/>
            <person name="Siena L.A."/>
            <person name="Pessino S.C."/>
            <person name="Combes M.C."/>
            <person name="Mariac C."/>
            <person name="Albertini E."/>
            <person name="Pupilli F."/>
            <person name="Ortiz J.P.A."/>
            <person name="Leblanc O."/>
        </authorList>
    </citation>
    <scope>NUCLEOTIDE SEQUENCE [LARGE SCALE GENOMIC DNA]</scope>
    <source>
        <strain evidence="1">R1</strain>
        <tissue evidence="1">Leaf</tissue>
    </source>
</reference>
<evidence type="ECO:0000313" key="1">
    <source>
        <dbReference type="EMBL" id="WVZ85892.1"/>
    </source>
</evidence>